<dbReference type="eggNOG" id="ENOG502SNRJ">
    <property type="taxonomic scope" value="Eukaryota"/>
</dbReference>
<feature type="domain" description="G-protein coupled receptors family 1 profile" evidence="13">
    <location>
        <begin position="99"/>
        <end position="324"/>
    </location>
</feature>
<dbReference type="Pfam" id="PF03402">
    <property type="entry name" value="V1R"/>
    <property type="match status" value="1"/>
</dbReference>
<evidence type="ECO:0000256" key="11">
    <source>
        <dbReference type="ARBA" id="ARBA00023224"/>
    </source>
</evidence>
<dbReference type="GO" id="GO:0016503">
    <property type="term" value="F:pheromone receptor activity"/>
    <property type="evidence" value="ECO:0007669"/>
    <property type="project" value="InterPro"/>
</dbReference>
<feature type="transmembrane region" description="Helical" evidence="12">
    <location>
        <begin position="207"/>
        <end position="228"/>
    </location>
</feature>
<keyword evidence="5 12" id="KW-0812">Transmembrane</keyword>
<dbReference type="PRINTS" id="PR01534">
    <property type="entry name" value="VOMERONASL1R"/>
</dbReference>
<comment type="similarity">
    <text evidence="2 12">Belongs to the G-protein coupled receptor 1 family.</text>
</comment>
<dbReference type="InterPro" id="IPR017452">
    <property type="entry name" value="GPCR_Rhodpsn_7TM"/>
</dbReference>
<keyword evidence="6 12" id="KW-1133">Transmembrane helix</keyword>
<evidence type="ECO:0000256" key="3">
    <source>
        <dbReference type="ARBA" id="ARBA00022475"/>
    </source>
</evidence>
<organism evidence="14 15">
    <name type="scientific">Fukomys damarensis</name>
    <name type="common">Damaraland mole rat</name>
    <name type="synonym">Cryptomys damarensis</name>
    <dbReference type="NCBI Taxonomy" id="885580"/>
    <lineage>
        <taxon>Eukaryota</taxon>
        <taxon>Metazoa</taxon>
        <taxon>Chordata</taxon>
        <taxon>Craniata</taxon>
        <taxon>Vertebrata</taxon>
        <taxon>Euteleostomi</taxon>
        <taxon>Mammalia</taxon>
        <taxon>Eutheria</taxon>
        <taxon>Euarchontoglires</taxon>
        <taxon>Glires</taxon>
        <taxon>Rodentia</taxon>
        <taxon>Hystricomorpha</taxon>
        <taxon>Bathyergidae</taxon>
        <taxon>Fukomys</taxon>
    </lineage>
</organism>
<dbReference type="PROSITE" id="PS50262">
    <property type="entry name" value="G_PROTEIN_RECEP_F1_2"/>
    <property type="match status" value="1"/>
</dbReference>
<dbReference type="InterPro" id="IPR004072">
    <property type="entry name" value="Vmron_rcpt_1"/>
</dbReference>
<keyword evidence="8 12" id="KW-0472">Membrane</keyword>
<evidence type="ECO:0000256" key="10">
    <source>
        <dbReference type="ARBA" id="ARBA00023170"/>
    </source>
</evidence>
<feature type="transmembrane region" description="Helical" evidence="12">
    <location>
        <begin position="166"/>
        <end position="186"/>
    </location>
</feature>
<gene>
    <name evidence="14" type="ORF">H920_02214</name>
</gene>
<evidence type="ECO:0000256" key="6">
    <source>
        <dbReference type="ARBA" id="ARBA00022989"/>
    </source>
</evidence>
<name>A0A091E1D8_FUKDA</name>
<keyword evidence="11 12" id="KW-0807">Transducer</keyword>
<feature type="transmembrane region" description="Helical" evidence="12">
    <location>
        <begin position="312"/>
        <end position="335"/>
    </location>
</feature>
<feature type="transmembrane region" description="Helical" evidence="12">
    <location>
        <begin position="89"/>
        <end position="112"/>
    </location>
</feature>
<keyword evidence="4 12" id="KW-0589">Pheromone response</keyword>
<accession>A0A091E1D8</accession>
<keyword evidence="15" id="KW-1185">Reference proteome</keyword>
<feature type="transmembrane region" description="Helical" evidence="12">
    <location>
        <begin position="124"/>
        <end position="146"/>
    </location>
</feature>
<dbReference type="Proteomes" id="UP000028990">
    <property type="component" value="Unassembled WGS sequence"/>
</dbReference>
<sequence length="384" mass="43884">MAVAGERTAVHPGWCEVDLSSEGERMRGKEYTCSDEGTVLVVIDDSGDIYDNIFFLLFSSDTYCMFLPYHLKMNKKRKFSSYTDTRSIVFFEITTGIIANTILLLFHILTFLLKNRPKPLDLTIGQLALIHLLMLVTMGFIATDTLGFQAWWSDLTCKSVIYVNRLMRSLSICTTCLLSVLQAITLSPRNSCLAKFKHKSTHHYPCGLVFLWLLNMLLNGRFLVSIGATPNVTSQSLMFVTESCSQWPISSLFRYIFFSLVNIQDVSLIGLMAISSRYMVALLCRHKRQFQHLHSTSLSLKASPEERATRTILVLMVLFMFMYFLDCVTFASLGILWNNEPISYCVRMLVGNGYATICPFVLMSTEKRIIRWLTFKWEKAVNLQ</sequence>
<keyword evidence="7 12" id="KW-0297">G-protein coupled receptor</keyword>
<dbReference type="AlphaFoldDB" id="A0A091E1D8"/>
<dbReference type="GO" id="GO:0005886">
    <property type="term" value="C:plasma membrane"/>
    <property type="evidence" value="ECO:0007669"/>
    <property type="project" value="UniProtKB-SubCell"/>
</dbReference>
<dbReference type="FunFam" id="1.20.1070.10:FF:000051">
    <property type="entry name" value="Vomeronasal type-1 receptor"/>
    <property type="match status" value="1"/>
</dbReference>
<feature type="transmembrane region" description="Helical" evidence="12">
    <location>
        <begin position="49"/>
        <end position="69"/>
    </location>
</feature>
<keyword evidence="3 12" id="KW-1003">Cell membrane</keyword>
<dbReference type="GO" id="GO:0007606">
    <property type="term" value="P:sensory perception of chemical stimulus"/>
    <property type="evidence" value="ECO:0007669"/>
    <property type="project" value="UniProtKB-ARBA"/>
</dbReference>
<dbReference type="SUPFAM" id="SSF81321">
    <property type="entry name" value="Family A G protein-coupled receptor-like"/>
    <property type="match status" value="1"/>
</dbReference>
<evidence type="ECO:0000256" key="1">
    <source>
        <dbReference type="ARBA" id="ARBA00004651"/>
    </source>
</evidence>
<proteinExistence type="inferred from homology"/>
<keyword evidence="10 12" id="KW-0675">Receptor</keyword>
<dbReference type="Gene3D" id="1.20.1070.10">
    <property type="entry name" value="Rhodopsin 7-helix transmembrane proteins"/>
    <property type="match status" value="1"/>
</dbReference>
<dbReference type="GO" id="GO:0019236">
    <property type="term" value="P:response to pheromone"/>
    <property type="evidence" value="ECO:0007669"/>
    <property type="project" value="UniProtKB-KW"/>
</dbReference>
<protein>
    <recommendedName>
        <fullName evidence="12">Vomeronasal type-1 receptor</fullName>
    </recommendedName>
</protein>
<evidence type="ECO:0000313" key="14">
    <source>
        <dbReference type="EMBL" id="KFO36365.1"/>
    </source>
</evidence>
<comment type="subcellular location">
    <subcellularLocation>
        <location evidence="1 12">Cell membrane</location>
        <topology evidence="1 12">Multi-pass membrane protein</topology>
    </subcellularLocation>
</comment>
<evidence type="ECO:0000256" key="7">
    <source>
        <dbReference type="ARBA" id="ARBA00023040"/>
    </source>
</evidence>
<evidence type="ECO:0000256" key="9">
    <source>
        <dbReference type="ARBA" id="ARBA00023157"/>
    </source>
</evidence>
<reference evidence="14 15" key="1">
    <citation type="submission" date="2013-11" db="EMBL/GenBank/DDBJ databases">
        <title>The Damaraland mole rat (Fukomys damarensis) genome and evolution of African mole rats.</title>
        <authorList>
            <person name="Gladyshev V.N."/>
            <person name="Fang X."/>
        </authorList>
    </citation>
    <scope>NUCLEOTIDE SEQUENCE [LARGE SCALE GENOMIC DNA]</scope>
    <source>
        <tissue evidence="14">Liver</tissue>
    </source>
</reference>
<dbReference type="CDD" id="cd13949">
    <property type="entry name" value="7tm_V1R_pheromone"/>
    <property type="match status" value="1"/>
</dbReference>
<evidence type="ECO:0000259" key="13">
    <source>
        <dbReference type="PROSITE" id="PS50262"/>
    </source>
</evidence>
<evidence type="ECO:0000256" key="5">
    <source>
        <dbReference type="ARBA" id="ARBA00022692"/>
    </source>
</evidence>
<evidence type="ECO:0000256" key="2">
    <source>
        <dbReference type="ARBA" id="ARBA00010663"/>
    </source>
</evidence>
<feature type="transmembrane region" description="Helical" evidence="12">
    <location>
        <begin position="341"/>
        <end position="362"/>
    </location>
</feature>
<evidence type="ECO:0000256" key="4">
    <source>
        <dbReference type="ARBA" id="ARBA00022507"/>
    </source>
</evidence>
<evidence type="ECO:0000256" key="12">
    <source>
        <dbReference type="RuleBase" id="RU364061"/>
    </source>
</evidence>
<evidence type="ECO:0000313" key="15">
    <source>
        <dbReference type="Proteomes" id="UP000028990"/>
    </source>
</evidence>
<keyword evidence="9" id="KW-1015">Disulfide bond</keyword>
<dbReference type="PANTHER" id="PTHR24062">
    <property type="entry name" value="VOMERONASAL TYPE-1 RECEPTOR"/>
    <property type="match status" value="1"/>
</dbReference>
<dbReference type="EMBL" id="KN121451">
    <property type="protein sequence ID" value="KFO36365.1"/>
    <property type="molecule type" value="Genomic_DNA"/>
</dbReference>
<evidence type="ECO:0000256" key="8">
    <source>
        <dbReference type="ARBA" id="ARBA00023136"/>
    </source>
</evidence>